<gene>
    <name evidence="1" type="ORF">Ocin01_15797</name>
</gene>
<comment type="caution">
    <text evidence="1">The sequence shown here is derived from an EMBL/GenBank/DDBJ whole genome shotgun (WGS) entry which is preliminary data.</text>
</comment>
<organism evidence="1 2">
    <name type="scientific">Orchesella cincta</name>
    <name type="common">Springtail</name>
    <name type="synonym">Podura cincta</name>
    <dbReference type="NCBI Taxonomy" id="48709"/>
    <lineage>
        <taxon>Eukaryota</taxon>
        <taxon>Metazoa</taxon>
        <taxon>Ecdysozoa</taxon>
        <taxon>Arthropoda</taxon>
        <taxon>Hexapoda</taxon>
        <taxon>Collembola</taxon>
        <taxon>Entomobryomorpha</taxon>
        <taxon>Entomobryoidea</taxon>
        <taxon>Orchesellidae</taxon>
        <taxon>Orchesellinae</taxon>
        <taxon>Orchesella</taxon>
    </lineage>
</organism>
<reference evidence="1 2" key="1">
    <citation type="journal article" date="2016" name="Genome Biol. Evol.">
        <title>Gene Family Evolution Reflects Adaptation to Soil Environmental Stressors in the Genome of the Collembolan Orchesella cincta.</title>
        <authorList>
            <person name="Faddeeva-Vakhrusheva A."/>
            <person name="Derks M.F."/>
            <person name="Anvar S.Y."/>
            <person name="Agamennone V."/>
            <person name="Suring W."/>
            <person name="Smit S."/>
            <person name="van Straalen N.M."/>
            <person name="Roelofs D."/>
        </authorList>
    </citation>
    <scope>NUCLEOTIDE SEQUENCE [LARGE SCALE GENOMIC DNA]</scope>
    <source>
        <tissue evidence="1">Mixed pool</tissue>
    </source>
</reference>
<dbReference type="AlphaFoldDB" id="A0A1D2MD03"/>
<dbReference type="OrthoDB" id="8285237at2759"/>
<dbReference type="EMBL" id="LJIJ01001759">
    <property type="protein sequence ID" value="ODM90887.1"/>
    <property type="molecule type" value="Genomic_DNA"/>
</dbReference>
<proteinExistence type="predicted"/>
<evidence type="ECO:0000313" key="2">
    <source>
        <dbReference type="Proteomes" id="UP000094527"/>
    </source>
</evidence>
<keyword evidence="2" id="KW-1185">Reference proteome</keyword>
<dbReference type="OMA" id="THEYTNE"/>
<accession>A0A1D2MD03</accession>
<name>A0A1D2MD03_ORCCI</name>
<dbReference type="Proteomes" id="UP000094527">
    <property type="component" value="Unassembled WGS sequence"/>
</dbReference>
<protein>
    <submittedName>
        <fullName evidence="1">Uncharacterized protein</fullName>
    </submittedName>
</protein>
<sequence>MSEGIKFTPVDGGAQVDLLDYRAKVGARIDSNGNCTTNAFSGFKTGVSGNMTLLKLEKKFCDDVKLTGKGPSLGGDAGVFLGTENKIAAMVEPSLCKLEGQAGPLVGSVGLNANTGVKVCEEGVKCAWLGFGLTMGIGGKFSIDTPFGSAGVARKLTNSNQQTYTN</sequence>
<evidence type="ECO:0000313" key="1">
    <source>
        <dbReference type="EMBL" id="ODM90887.1"/>
    </source>
</evidence>